<dbReference type="PANTHER" id="PTHR33198:SF21">
    <property type="entry name" value="RETROTRANSPOSON GAG DOMAIN-CONTAINING PROTEIN"/>
    <property type="match status" value="1"/>
</dbReference>
<dbReference type="PANTHER" id="PTHR33198">
    <property type="entry name" value="ANK_REP_REGION DOMAIN-CONTAINING PROTEIN-RELATED"/>
    <property type="match status" value="1"/>
</dbReference>
<feature type="compositionally biased region" description="Basic and acidic residues" evidence="1">
    <location>
        <begin position="263"/>
        <end position="276"/>
    </location>
</feature>
<evidence type="ECO:0000256" key="1">
    <source>
        <dbReference type="SAM" id="MobiDB-lite"/>
    </source>
</evidence>
<dbReference type="AlphaFoldDB" id="A0A162QAA8"/>
<feature type="region of interest" description="Disordered" evidence="1">
    <location>
        <begin position="245"/>
        <end position="278"/>
    </location>
</feature>
<evidence type="ECO:0000313" key="3">
    <source>
        <dbReference type="Proteomes" id="UP000076858"/>
    </source>
</evidence>
<comment type="caution">
    <text evidence="2">The sequence shown here is derived from an EMBL/GenBank/DDBJ whole genome shotgun (WGS) entry which is preliminary data.</text>
</comment>
<dbReference type="OrthoDB" id="6377591at2759"/>
<keyword evidence="3" id="KW-1185">Reference proteome</keyword>
<reference evidence="2 3" key="1">
    <citation type="submission" date="2016-03" db="EMBL/GenBank/DDBJ databases">
        <title>EvidentialGene: Evidence-directed Construction of Genes on Genomes.</title>
        <authorList>
            <person name="Gilbert D.G."/>
            <person name="Choi J.-H."/>
            <person name="Mockaitis K."/>
            <person name="Colbourne J."/>
            <person name="Pfrender M."/>
        </authorList>
    </citation>
    <scope>NUCLEOTIDE SEQUENCE [LARGE SCALE GENOMIC DNA]</scope>
    <source>
        <strain evidence="2 3">Xinb3</strain>
        <tissue evidence="2">Complete organism</tissue>
    </source>
</reference>
<organism evidence="2 3">
    <name type="scientific">Daphnia magna</name>
    <dbReference type="NCBI Taxonomy" id="35525"/>
    <lineage>
        <taxon>Eukaryota</taxon>
        <taxon>Metazoa</taxon>
        <taxon>Ecdysozoa</taxon>
        <taxon>Arthropoda</taxon>
        <taxon>Crustacea</taxon>
        <taxon>Branchiopoda</taxon>
        <taxon>Diplostraca</taxon>
        <taxon>Cladocera</taxon>
        <taxon>Anomopoda</taxon>
        <taxon>Daphniidae</taxon>
        <taxon>Daphnia</taxon>
    </lineage>
</organism>
<protein>
    <recommendedName>
        <fullName evidence="4">CCHC-type domain-containing protein</fullName>
    </recommendedName>
</protein>
<dbReference type="Proteomes" id="UP000076858">
    <property type="component" value="Unassembled WGS sequence"/>
</dbReference>
<accession>A0A162QAA8</accession>
<evidence type="ECO:0008006" key="4">
    <source>
        <dbReference type="Google" id="ProtNLM"/>
    </source>
</evidence>
<dbReference type="STRING" id="35525.A0A162QAA8"/>
<evidence type="ECO:0000313" key="2">
    <source>
        <dbReference type="EMBL" id="KZS19507.1"/>
    </source>
</evidence>
<dbReference type="EMBL" id="LRGB01000367">
    <property type="protein sequence ID" value="KZS19507.1"/>
    <property type="molecule type" value="Genomic_DNA"/>
</dbReference>
<feature type="compositionally biased region" description="Polar residues" evidence="1">
    <location>
        <begin position="253"/>
        <end position="262"/>
    </location>
</feature>
<proteinExistence type="predicted"/>
<name>A0A162QAA8_9CRUS</name>
<gene>
    <name evidence="2" type="ORF">APZ42_014028</name>
</gene>
<sequence>MVKKKTEDSKSPADIFDRSRLFIVAPEEEEEEVAHVPAMPPKAFKPYESPPRFDLDEYKDSFELWHQQWKIFLALSTIDSVLEDDERPAYKTNILLSCLSKETLQAVMSMGLTDAQMGDHEVVIQKLRERCNAGRNRNVWRQQFALSKQRANEAADNWLCDLRDLARKCEFATDCCANCQPTRILGQVVYGVYDDEIRRKLLERGATLTLDQAIDILRVAEAASQQATNLKTGDAAAIQAMAKSSYKKGKTQKPPSTKFNQSAEDRPSGKQPKDDNQSEGCWNCNGKECGKCTKIGHFARVCSSKKSTKPPQTGCITLDPNSPAHRVCLGRHRLLS</sequence>